<feature type="domain" description="Antitoxin Xre-like helix-turn-helix" evidence="3">
    <location>
        <begin position="57"/>
        <end position="110"/>
    </location>
</feature>
<evidence type="ECO:0000313" key="4">
    <source>
        <dbReference type="EMBL" id="GHE40367.1"/>
    </source>
</evidence>
<sequence>MRQARGEISEHLRAALEFLGRDVLARPKAARGKAAAARRRGAAIARGRSEPDEQPRLQASAIDQLARKLDVAEVVVLDVSRIPVRTFHRRQSENQPLTATEADRVLRIARVAREAERVFGDARKARRWLTTPSAVLGEVPLRLLSTDAGARDVEAELGRIDWGEYA</sequence>
<organism evidence="4 5">
    <name type="scientific">Vulcaniibacterium thermophilum</name>
    <dbReference type="NCBI Taxonomy" id="1169913"/>
    <lineage>
        <taxon>Bacteria</taxon>
        <taxon>Pseudomonadati</taxon>
        <taxon>Pseudomonadota</taxon>
        <taxon>Gammaproteobacteria</taxon>
        <taxon>Lysobacterales</taxon>
        <taxon>Lysobacteraceae</taxon>
        <taxon>Vulcaniibacterium</taxon>
    </lineage>
</organism>
<feature type="region of interest" description="Disordered" evidence="1">
    <location>
        <begin position="31"/>
        <end position="55"/>
    </location>
</feature>
<proteinExistence type="predicted"/>
<comment type="caution">
    <text evidence="4">The sequence shown here is derived from an EMBL/GenBank/DDBJ whole genome shotgun (WGS) entry which is preliminary data.</text>
</comment>
<keyword evidence="5" id="KW-1185">Reference proteome</keyword>
<evidence type="ECO:0000259" key="2">
    <source>
        <dbReference type="Pfam" id="PF09722"/>
    </source>
</evidence>
<reference evidence="4" key="1">
    <citation type="journal article" date="2014" name="Int. J. Syst. Evol. Microbiol.">
        <title>Complete genome sequence of Corynebacterium casei LMG S-19264T (=DSM 44701T), isolated from a smear-ripened cheese.</title>
        <authorList>
            <consortium name="US DOE Joint Genome Institute (JGI-PGF)"/>
            <person name="Walter F."/>
            <person name="Albersmeier A."/>
            <person name="Kalinowski J."/>
            <person name="Ruckert C."/>
        </authorList>
    </citation>
    <scope>NUCLEOTIDE SEQUENCE</scope>
    <source>
        <strain evidence="4">KCTC 32020</strain>
    </source>
</reference>
<dbReference type="InterPro" id="IPR024467">
    <property type="entry name" value="Xre/MbcA/ParS-like_toxin-bd"/>
</dbReference>
<protein>
    <recommendedName>
        <fullName evidence="6">DUF2384 domain-containing protein</fullName>
    </recommendedName>
</protein>
<evidence type="ECO:0000256" key="1">
    <source>
        <dbReference type="SAM" id="MobiDB-lite"/>
    </source>
</evidence>
<feature type="domain" description="Antitoxin Xre/MbcA/ParS-like toxin-binding" evidence="2">
    <location>
        <begin position="115"/>
        <end position="163"/>
    </location>
</feature>
<dbReference type="Pfam" id="PF20432">
    <property type="entry name" value="Xre-like-HTH"/>
    <property type="match status" value="1"/>
</dbReference>
<dbReference type="RefSeq" id="WP_186761027.1">
    <property type="nucleotide sequence ID" value="NZ_BNCF01000014.1"/>
</dbReference>
<dbReference type="InterPro" id="IPR046847">
    <property type="entry name" value="Xre-like_HTH"/>
</dbReference>
<dbReference type="AlphaFoldDB" id="A0A918Z7L5"/>
<dbReference type="GO" id="GO:0003677">
    <property type="term" value="F:DNA binding"/>
    <property type="evidence" value="ECO:0007669"/>
    <property type="project" value="InterPro"/>
</dbReference>
<feature type="compositionally biased region" description="Basic residues" evidence="1">
    <location>
        <begin position="31"/>
        <end position="41"/>
    </location>
</feature>
<gene>
    <name evidence="4" type="ORF">GCM10007167_23110</name>
</gene>
<dbReference type="Pfam" id="PF09722">
    <property type="entry name" value="Xre_MbcA_ParS_C"/>
    <property type="match status" value="1"/>
</dbReference>
<name>A0A918Z7L5_9GAMM</name>
<accession>A0A918Z7L5</accession>
<evidence type="ECO:0000259" key="3">
    <source>
        <dbReference type="Pfam" id="PF20432"/>
    </source>
</evidence>
<evidence type="ECO:0000313" key="5">
    <source>
        <dbReference type="Proteomes" id="UP000636453"/>
    </source>
</evidence>
<evidence type="ECO:0008006" key="6">
    <source>
        <dbReference type="Google" id="ProtNLM"/>
    </source>
</evidence>
<dbReference type="Proteomes" id="UP000636453">
    <property type="component" value="Unassembled WGS sequence"/>
</dbReference>
<dbReference type="EMBL" id="BNCF01000014">
    <property type="protein sequence ID" value="GHE40367.1"/>
    <property type="molecule type" value="Genomic_DNA"/>
</dbReference>
<dbReference type="InterPro" id="IPR011979">
    <property type="entry name" value="Antitox_Xre"/>
</dbReference>
<dbReference type="NCBIfam" id="TIGR02293">
    <property type="entry name" value="TAS_TIGR02293"/>
    <property type="match status" value="1"/>
</dbReference>
<reference evidence="4" key="2">
    <citation type="submission" date="2020-09" db="EMBL/GenBank/DDBJ databases">
        <authorList>
            <person name="Sun Q."/>
            <person name="Kim S."/>
        </authorList>
    </citation>
    <scope>NUCLEOTIDE SEQUENCE</scope>
    <source>
        <strain evidence="4">KCTC 32020</strain>
    </source>
</reference>